<feature type="binding site" evidence="16">
    <location>
        <position position="240"/>
    </location>
    <ligand>
        <name>substrate</name>
    </ligand>
</feature>
<feature type="binding site" evidence="16">
    <location>
        <position position="203"/>
    </location>
    <ligand>
        <name>substrate</name>
    </ligand>
</feature>
<dbReference type="GO" id="GO:0008703">
    <property type="term" value="F:5-amino-6-(5-phosphoribosylamino)uracil reductase activity"/>
    <property type="evidence" value="ECO:0007669"/>
    <property type="project" value="UniProtKB-EC"/>
</dbReference>
<dbReference type="InterPro" id="IPR024072">
    <property type="entry name" value="DHFR-like_dom_sf"/>
</dbReference>
<dbReference type="RefSeq" id="WP_208045036.1">
    <property type="nucleotide sequence ID" value="NZ_JAGDYL010000005.1"/>
</dbReference>
<dbReference type="AlphaFoldDB" id="A0A939LY60"/>
<feature type="active site" description="Proton donor" evidence="15">
    <location>
        <position position="56"/>
    </location>
</feature>
<dbReference type="PANTHER" id="PTHR38011:SF7">
    <property type="entry name" value="2,5-DIAMINO-6-RIBOSYLAMINO-4(3H)-PYRIMIDINONE 5'-PHOSPHATE REDUCTASE"/>
    <property type="match status" value="1"/>
</dbReference>
<dbReference type="InterPro" id="IPR016193">
    <property type="entry name" value="Cytidine_deaminase-like"/>
</dbReference>
<gene>
    <name evidence="19" type="ORF">J4H91_04390</name>
</gene>
<keyword evidence="20" id="KW-1185">Reference proteome</keyword>
<dbReference type="EC" id="3.5.4.26" evidence="14"/>
<dbReference type="InterPro" id="IPR002734">
    <property type="entry name" value="RibDG_C"/>
</dbReference>
<keyword evidence="7 14" id="KW-0479">Metal-binding</keyword>
<name>A0A939LY60_9MICO</name>
<dbReference type="EMBL" id="JAGDYL010000005">
    <property type="protein sequence ID" value="MBO1804557.1"/>
    <property type="molecule type" value="Genomic_DNA"/>
</dbReference>
<comment type="catalytic activity">
    <reaction evidence="13 14">
        <text>2,5-diamino-6-hydroxy-4-(5-phosphoribosylamino)-pyrimidine + H2O + H(+) = 5-amino-6-(5-phospho-D-ribosylamino)uracil + NH4(+)</text>
        <dbReference type="Rhea" id="RHEA:21868"/>
        <dbReference type="ChEBI" id="CHEBI:15377"/>
        <dbReference type="ChEBI" id="CHEBI:15378"/>
        <dbReference type="ChEBI" id="CHEBI:28938"/>
        <dbReference type="ChEBI" id="CHEBI:58453"/>
        <dbReference type="ChEBI" id="CHEBI:58614"/>
        <dbReference type="EC" id="3.5.4.26"/>
    </reaction>
</comment>
<dbReference type="Proteomes" id="UP000664398">
    <property type="component" value="Unassembled WGS sequence"/>
</dbReference>
<dbReference type="GO" id="GO:0008270">
    <property type="term" value="F:zinc ion binding"/>
    <property type="evidence" value="ECO:0007669"/>
    <property type="project" value="InterPro"/>
</dbReference>
<evidence type="ECO:0000313" key="19">
    <source>
        <dbReference type="EMBL" id="MBO1804557.1"/>
    </source>
</evidence>
<organism evidence="19 20">
    <name type="scientific">Leucobacter ruminantium</name>
    <dbReference type="NCBI Taxonomy" id="1289170"/>
    <lineage>
        <taxon>Bacteria</taxon>
        <taxon>Bacillati</taxon>
        <taxon>Actinomycetota</taxon>
        <taxon>Actinomycetes</taxon>
        <taxon>Micrococcales</taxon>
        <taxon>Microbacteriaceae</taxon>
        <taxon>Leucobacter</taxon>
    </lineage>
</organism>
<evidence type="ECO:0000259" key="18">
    <source>
        <dbReference type="PROSITE" id="PS51747"/>
    </source>
</evidence>
<dbReference type="Gene3D" id="3.40.140.10">
    <property type="entry name" value="Cytidine Deaminase, domain 2"/>
    <property type="match status" value="1"/>
</dbReference>
<feature type="binding site" evidence="17">
    <location>
        <position position="83"/>
    </location>
    <ligand>
        <name>Zn(2+)</name>
        <dbReference type="ChEBI" id="CHEBI:29105"/>
        <note>catalytic</note>
    </ligand>
</feature>
<evidence type="ECO:0000256" key="1">
    <source>
        <dbReference type="ARBA" id="ARBA00002151"/>
    </source>
</evidence>
<evidence type="ECO:0000256" key="15">
    <source>
        <dbReference type="PIRSR" id="PIRSR006769-1"/>
    </source>
</evidence>
<keyword evidence="10 14" id="KW-0560">Oxidoreductase</keyword>
<dbReference type="SUPFAM" id="SSF53597">
    <property type="entry name" value="Dihydrofolate reductase-like"/>
    <property type="match status" value="1"/>
</dbReference>
<evidence type="ECO:0000256" key="2">
    <source>
        <dbReference type="ARBA" id="ARBA00004882"/>
    </source>
</evidence>
<feature type="domain" description="CMP/dCMP-type deaminase" evidence="18">
    <location>
        <begin position="5"/>
        <end position="130"/>
    </location>
</feature>
<keyword evidence="11" id="KW-0511">Multifunctional enzyme</keyword>
<comment type="caution">
    <text evidence="19">The sequence shown here is derived from an EMBL/GenBank/DDBJ whole genome shotgun (WGS) entry which is preliminary data.</text>
</comment>
<dbReference type="Pfam" id="PF01872">
    <property type="entry name" value="RibD_C"/>
    <property type="match status" value="1"/>
</dbReference>
<feature type="binding site" evidence="16">
    <location>
        <position position="237"/>
    </location>
    <ligand>
        <name>substrate</name>
    </ligand>
</feature>
<dbReference type="GO" id="GO:0009231">
    <property type="term" value="P:riboflavin biosynthetic process"/>
    <property type="evidence" value="ECO:0007669"/>
    <property type="project" value="UniProtKB-KW"/>
</dbReference>
<evidence type="ECO:0000256" key="13">
    <source>
        <dbReference type="ARBA" id="ARBA00049886"/>
    </source>
</evidence>
<feature type="binding site" evidence="16">
    <location>
        <position position="233"/>
    </location>
    <ligand>
        <name>NADP(+)</name>
        <dbReference type="ChEBI" id="CHEBI:58349"/>
    </ligand>
</feature>
<dbReference type="InterPro" id="IPR004794">
    <property type="entry name" value="Eubact_RibD"/>
</dbReference>
<feature type="binding site" evidence="16">
    <location>
        <begin position="312"/>
        <end position="318"/>
    </location>
    <ligand>
        <name>NADP(+)</name>
        <dbReference type="ChEBI" id="CHEBI:58349"/>
    </ligand>
</feature>
<comment type="cofactor">
    <cofactor evidence="14 17">
        <name>Zn(2+)</name>
        <dbReference type="ChEBI" id="CHEBI:29105"/>
    </cofactor>
    <text evidence="14 17">Binds 1 zinc ion.</text>
</comment>
<dbReference type="PROSITE" id="PS00903">
    <property type="entry name" value="CYT_DCMP_DEAMINASES_1"/>
    <property type="match status" value="1"/>
</dbReference>
<evidence type="ECO:0000256" key="4">
    <source>
        <dbReference type="ARBA" id="ARBA00005259"/>
    </source>
</evidence>
<accession>A0A939LY60</accession>
<feature type="binding site" evidence="17">
    <location>
        <position position="92"/>
    </location>
    <ligand>
        <name>Zn(2+)</name>
        <dbReference type="ChEBI" id="CHEBI:29105"/>
        <note>catalytic</note>
    </ligand>
</feature>
<comment type="similarity">
    <text evidence="4 14">In the N-terminal section; belongs to the cytidine and deoxycytidylate deaminase family.</text>
</comment>
<evidence type="ECO:0000256" key="12">
    <source>
        <dbReference type="ARBA" id="ARBA00049861"/>
    </source>
</evidence>
<feature type="binding site" evidence="16">
    <location>
        <position position="229"/>
    </location>
    <ligand>
        <name>NADP(+)</name>
        <dbReference type="ChEBI" id="CHEBI:58349"/>
    </ligand>
</feature>
<evidence type="ECO:0000256" key="3">
    <source>
        <dbReference type="ARBA" id="ARBA00004910"/>
    </source>
</evidence>
<dbReference type="Gene3D" id="3.40.430.10">
    <property type="entry name" value="Dihydrofolate Reductase, subunit A"/>
    <property type="match status" value="1"/>
</dbReference>
<keyword evidence="9 14" id="KW-0521">NADP</keyword>
<feature type="binding site" evidence="16">
    <location>
        <position position="217"/>
    </location>
    <ligand>
        <name>substrate</name>
    </ligand>
</feature>
<reference evidence="19" key="1">
    <citation type="submission" date="2021-03" db="EMBL/GenBank/DDBJ databases">
        <title>Leucobacter chromiisoli sp. nov., isolated from chromium-containing soil of chemical plant.</title>
        <authorList>
            <person name="Xu Z."/>
        </authorList>
    </citation>
    <scope>NUCLEOTIDE SEQUENCE</scope>
    <source>
        <strain evidence="19">A2</strain>
    </source>
</reference>
<feature type="binding site" evidence="17">
    <location>
        <position position="54"/>
    </location>
    <ligand>
        <name>Zn(2+)</name>
        <dbReference type="ChEBI" id="CHEBI:29105"/>
        <note>catalytic</note>
    </ligand>
</feature>
<feature type="binding site" evidence="16">
    <location>
        <position position="201"/>
    </location>
    <ligand>
        <name>substrate</name>
    </ligand>
</feature>
<comment type="similarity">
    <text evidence="5 14">In the C-terminal section; belongs to the HTP reductase family.</text>
</comment>
<evidence type="ECO:0000256" key="11">
    <source>
        <dbReference type="ARBA" id="ARBA00023268"/>
    </source>
</evidence>
<evidence type="ECO:0000256" key="17">
    <source>
        <dbReference type="PIRSR" id="PIRSR006769-3"/>
    </source>
</evidence>
<dbReference type="InterPro" id="IPR016192">
    <property type="entry name" value="APOBEC/CMP_deaminase_Zn-bd"/>
</dbReference>
<protein>
    <recommendedName>
        <fullName evidence="14">Riboflavin biosynthesis protein RibD</fullName>
    </recommendedName>
    <domain>
        <recommendedName>
            <fullName evidence="14">Diaminohydroxyphosphoribosylaminopyrimidine deaminase</fullName>
            <shortName evidence="14">DRAP deaminase</shortName>
            <ecNumber evidence="14">3.5.4.26</ecNumber>
        </recommendedName>
        <alternativeName>
            <fullName evidence="14">Riboflavin-specific deaminase</fullName>
        </alternativeName>
    </domain>
    <domain>
        <recommendedName>
            <fullName evidence="14">5-amino-6-(5-phosphoribosylamino)uracil reductase</fullName>
            <ecNumber evidence="14">1.1.1.193</ecNumber>
        </recommendedName>
        <alternativeName>
            <fullName evidence="14">HTP reductase</fullName>
        </alternativeName>
    </domain>
</protein>
<dbReference type="PANTHER" id="PTHR38011">
    <property type="entry name" value="DIHYDROFOLATE REDUCTASE FAMILY PROTEIN (AFU_ORTHOLOGUE AFUA_8G06820)"/>
    <property type="match status" value="1"/>
</dbReference>
<keyword evidence="6 14" id="KW-0686">Riboflavin biosynthesis</keyword>
<comment type="pathway">
    <text evidence="3 14">Cofactor biosynthesis; riboflavin biosynthesis; 5-amino-6-(D-ribitylamino)uracil from GTP: step 3/4.</text>
</comment>
<comment type="pathway">
    <text evidence="2 14">Cofactor biosynthesis; riboflavin biosynthesis; 5-amino-6-(D-ribitylamino)uracil from GTP: step 2/4.</text>
</comment>
<dbReference type="CDD" id="cd01284">
    <property type="entry name" value="Riboflavin_deaminase-reductase"/>
    <property type="match status" value="1"/>
</dbReference>
<comment type="catalytic activity">
    <reaction evidence="12 14">
        <text>5-amino-6-(5-phospho-D-ribitylamino)uracil + NADP(+) = 5-amino-6-(5-phospho-D-ribosylamino)uracil + NADPH + H(+)</text>
        <dbReference type="Rhea" id="RHEA:17845"/>
        <dbReference type="ChEBI" id="CHEBI:15378"/>
        <dbReference type="ChEBI" id="CHEBI:57783"/>
        <dbReference type="ChEBI" id="CHEBI:58349"/>
        <dbReference type="ChEBI" id="CHEBI:58421"/>
        <dbReference type="ChEBI" id="CHEBI:58453"/>
        <dbReference type="EC" id="1.1.1.193"/>
    </reaction>
</comment>
<dbReference type="SUPFAM" id="SSF53927">
    <property type="entry name" value="Cytidine deaminase-like"/>
    <property type="match status" value="1"/>
</dbReference>
<keyword evidence="8 14" id="KW-0862">Zinc</keyword>
<evidence type="ECO:0000256" key="10">
    <source>
        <dbReference type="ARBA" id="ARBA00023002"/>
    </source>
</evidence>
<comment type="function">
    <text evidence="1 14">Converts 2,5-diamino-6-(ribosylamino)-4(3h)-pyrimidinone 5'-phosphate into 5-amino-6-(ribosylamino)-2,4(1h,3h)-pyrimidinedione 5'-phosphate.</text>
</comment>
<keyword evidence="14" id="KW-0378">Hydrolase</keyword>
<dbReference type="PIRSF" id="PIRSF006769">
    <property type="entry name" value="RibD"/>
    <property type="match status" value="1"/>
</dbReference>
<evidence type="ECO:0000256" key="14">
    <source>
        <dbReference type="PIRNR" id="PIRNR006769"/>
    </source>
</evidence>
<dbReference type="PROSITE" id="PS51747">
    <property type="entry name" value="CYT_DCMP_DEAMINASES_2"/>
    <property type="match status" value="1"/>
</dbReference>
<evidence type="ECO:0000313" key="20">
    <source>
        <dbReference type="Proteomes" id="UP000664398"/>
    </source>
</evidence>
<evidence type="ECO:0000256" key="16">
    <source>
        <dbReference type="PIRSR" id="PIRSR006769-2"/>
    </source>
</evidence>
<dbReference type="Pfam" id="PF00383">
    <property type="entry name" value="dCMP_cyt_deam_1"/>
    <property type="match status" value="1"/>
</dbReference>
<evidence type="ECO:0000256" key="5">
    <source>
        <dbReference type="ARBA" id="ARBA00007417"/>
    </source>
</evidence>
<dbReference type="InterPro" id="IPR050765">
    <property type="entry name" value="Riboflavin_Biosynth_HTPR"/>
</dbReference>
<sequence>MLEQAIIEDAMRRAIALARRGPALDPNPQVGCTILDPEGRIVSEGWHRGSGTPHAEVDALSRLPEAWTSRRGELTAVVTLEPCNHTGRTGPCAVALVEFGIGAVAFGLADPGRDSSGGAETLRGAGIEVRGGVLAGEVRALNSEWLRRQEQEQRGILRLTPSAPDEGEHPQDGGGVRIRPHVTVKWAQTLDGRAAAADGSSRWITGPEARADVHRRRAEADAILVGTGTLLADDPALTARDADGGLLVPAAEQPVPVVLGHRPIPRGSRVLQHPALAARGLGEPVRLRGDDLAADLAGLAELGVRRLFVEGGPAVASSLIAAGLADEVLVYLAPALLGGPRLALGDIGVADMRGILRLRTAAVERLGDDLLVRAAVERPSLSTIPTATEEEI</sequence>
<evidence type="ECO:0000256" key="9">
    <source>
        <dbReference type="ARBA" id="ARBA00022857"/>
    </source>
</evidence>
<dbReference type="EC" id="1.1.1.193" evidence="14"/>
<evidence type="ECO:0000256" key="8">
    <source>
        <dbReference type="ARBA" id="ARBA00022833"/>
    </source>
</evidence>
<dbReference type="InterPro" id="IPR002125">
    <property type="entry name" value="CMP_dCMP_dom"/>
</dbReference>
<feature type="binding site" evidence="16">
    <location>
        <position position="187"/>
    </location>
    <ligand>
        <name>NADP(+)</name>
        <dbReference type="ChEBI" id="CHEBI:58349"/>
    </ligand>
</feature>
<proteinExistence type="inferred from homology"/>
<dbReference type="GO" id="GO:0008835">
    <property type="term" value="F:diaminohydroxyphosphoribosylaminopyrimidine deaminase activity"/>
    <property type="evidence" value="ECO:0007669"/>
    <property type="project" value="UniProtKB-EC"/>
</dbReference>
<evidence type="ECO:0000256" key="6">
    <source>
        <dbReference type="ARBA" id="ARBA00022619"/>
    </source>
</evidence>
<feature type="binding site" evidence="16">
    <location>
        <position position="310"/>
    </location>
    <ligand>
        <name>substrate</name>
    </ligand>
</feature>
<evidence type="ECO:0000256" key="7">
    <source>
        <dbReference type="ARBA" id="ARBA00022723"/>
    </source>
</evidence>